<dbReference type="AlphaFoldDB" id="A0A2T7F6X4"/>
<evidence type="ECO:0000313" key="1">
    <source>
        <dbReference type="EMBL" id="PUZ75826.1"/>
    </source>
</evidence>
<evidence type="ECO:0000313" key="2">
    <source>
        <dbReference type="Proteomes" id="UP000244336"/>
    </source>
</evidence>
<name>A0A2T7F6X4_9POAL</name>
<accession>A0A2T7F6X4</accession>
<dbReference type="EMBL" id="CM009749">
    <property type="protein sequence ID" value="PUZ75826.1"/>
    <property type="molecule type" value="Genomic_DNA"/>
</dbReference>
<sequence length="155" mass="16060">MNPLRRPVVAVHREDTLSCEINGSTPEDVDPSIGGDGGPVYEANGSLRPDGAAAARQGVADGSFGTAVETRGTVAACGCGSRMRWRVLAAAAGRGSRLRELEAMAGACGGGRRKLATAICIRGSSWRQVLAAAGGVRQSLRWRRRQREMAAAAGA</sequence>
<keyword evidence="2" id="KW-1185">Reference proteome</keyword>
<reference evidence="1 2" key="1">
    <citation type="submission" date="2018-04" db="EMBL/GenBank/DDBJ databases">
        <title>WGS assembly of Panicum hallii var. hallii HAL2.</title>
        <authorList>
            <person name="Lovell J."/>
            <person name="Jenkins J."/>
            <person name="Lowry D."/>
            <person name="Mamidi S."/>
            <person name="Sreedasyam A."/>
            <person name="Weng X."/>
            <person name="Barry K."/>
            <person name="Bonette J."/>
            <person name="Campitelli B."/>
            <person name="Daum C."/>
            <person name="Gordon S."/>
            <person name="Gould B."/>
            <person name="Lipzen A."/>
            <person name="MacQueen A."/>
            <person name="Palacio-Mejia J."/>
            <person name="Plott C."/>
            <person name="Shakirov E."/>
            <person name="Shu S."/>
            <person name="Yoshinaga Y."/>
            <person name="Zane M."/>
            <person name="Rokhsar D."/>
            <person name="Grimwood J."/>
            <person name="Schmutz J."/>
            <person name="Juenger T."/>
        </authorList>
    </citation>
    <scope>NUCLEOTIDE SEQUENCE [LARGE SCALE GENOMIC DNA]</scope>
    <source>
        <strain evidence="2">cv. HAL2</strain>
    </source>
</reference>
<dbReference type="Gramene" id="PUZ75826">
    <property type="protein sequence ID" value="PUZ75826"/>
    <property type="gene ID" value="GQ55_1G239700"/>
</dbReference>
<organism evidence="1 2">
    <name type="scientific">Panicum hallii var. hallii</name>
    <dbReference type="NCBI Taxonomy" id="1504633"/>
    <lineage>
        <taxon>Eukaryota</taxon>
        <taxon>Viridiplantae</taxon>
        <taxon>Streptophyta</taxon>
        <taxon>Embryophyta</taxon>
        <taxon>Tracheophyta</taxon>
        <taxon>Spermatophyta</taxon>
        <taxon>Magnoliopsida</taxon>
        <taxon>Liliopsida</taxon>
        <taxon>Poales</taxon>
        <taxon>Poaceae</taxon>
        <taxon>PACMAD clade</taxon>
        <taxon>Panicoideae</taxon>
        <taxon>Panicodae</taxon>
        <taxon>Paniceae</taxon>
        <taxon>Panicinae</taxon>
        <taxon>Panicum</taxon>
        <taxon>Panicum sect. Panicum</taxon>
    </lineage>
</organism>
<protein>
    <submittedName>
        <fullName evidence="1">Uncharacterized protein</fullName>
    </submittedName>
</protein>
<proteinExistence type="predicted"/>
<gene>
    <name evidence="1" type="ORF">GQ55_1G239700</name>
</gene>
<dbReference type="Proteomes" id="UP000244336">
    <property type="component" value="Chromosome 1"/>
</dbReference>